<keyword evidence="8 13" id="KW-1133">Transmembrane helix</keyword>
<dbReference type="InterPro" id="IPR010617">
    <property type="entry name" value="TMEM175-like"/>
</dbReference>
<proteinExistence type="inferred from homology"/>
<dbReference type="GO" id="GO:0005267">
    <property type="term" value="F:potassium channel activity"/>
    <property type="evidence" value="ECO:0007669"/>
    <property type="project" value="UniProtKB-KW"/>
</dbReference>
<comment type="similarity">
    <text evidence="2">Belongs to the TMEM175 family.</text>
</comment>
<dbReference type="AlphaFoldDB" id="A0A1H6DQP3"/>
<evidence type="ECO:0000256" key="9">
    <source>
        <dbReference type="ARBA" id="ARBA00023065"/>
    </source>
</evidence>
<evidence type="ECO:0000256" key="8">
    <source>
        <dbReference type="ARBA" id="ARBA00022989"/>
    </source>
</evidence>
<keyword evidence="9" id="KW-0406">Ion transport</keyword>
<evidence type="ECO:0000256" key="12">
    <source>
        <dbReference type="ARBA" id="ARBA00034430"/>
    </source>
</evidence>
<keyword evidence="5 13" id="KW-0812">Transmembrane</keyword>
<comment type="subcellular location">
    <subcellularLocation>
        <location evidence="1">Membrane</location>
        <topology evidence="1">Multi-pass membrane protein</topology>
    </subcellularLocation>
</comment>
<feature type="transmembrane region" description="Helical" evidence="13">
    <location>
        <begin position="155"/>
        <end position="174"/>
    </location>
</feature>
<keyword evidence="10 13" id="KW-0472">Membrane</keyword>
<evidence type="ECO:0000256" key="5">
    <source>
        <dbReference type="ARBA" id="ARBA00022692"/>
    </source>
</evidence>
<dbReference type="GO" id="GO:0016020">
    <property type="term" value="C:membrane"/>
    <property type="evidence" value="ECO:0007669"/>
    <property type="project" value="UniProtKB-SubCell"/>
</dbReference>
<evidence type="ECO:0000256" key="10">
    <source>
        <dbReference type="ARBA" id="ARBA00023136"/>
    </source>
</evidence>
<name>A0A1H6DQP3_9ACTN</name>
<keyword evidence="15" id="KW-1185">Reference proteome</keyword>
<keyword evidence="3" id="KW-0813">Transport</keyword>
<dbReference type="PANTHER" id="PTHR31462">
    <property type="entry name" value="ENDOSOMAL/LYSOSOMAL POTASSIUM CHANNEL TMEM175"/>
    <property type="match status" value="1"/>
</dbReference>
<dbReference type="GO" id="GO:0015252">
    <property type="term" value="F:proton channel activity"/>
    <property type="evidence" value="ECO:0007669"/>
    <property type="project" value="InterPro"/>
</dbReference>
<dbReference type="PANTHER" id="PTHR31462:SF5">
    <property type="entry name" value="ENDOSOMAL_LYSOSOMAL PROTON CHANNEL TMEM175"/>
    <property type="match status" value="1"/>
</dbReference>
<evidence type="ECO:0000256" key="3">
    <source>
        <dbReference type="ARBA" id="ARBA00022448"/>
    </source>
</evidence>
<evidence type="ECO:0000313" key="14">
    <source>
        <dbReference type="EMBL" id="SEG87550.1"/>
    </source>
</evidence>
<dbReference type="Proteomes" id="UP000236754">
    <property type="component" value="Unassembled WGS sequence"/>
</dbReference>
<keyword evidence="4" id="KW-0633">Potassium transport</keyword>
<evidence type="ECO:0000256" key="4">
    <source>
        <dbReference type="ARBA" id="ARBA00022538"/>
    </source>
</evidence>
<feature type="transmembrane region" description="Helical" evidence="13">
    <location>
        <begin position="54"/>
        <end position="72"/>
    </location>
</feature>
<keyword evidence="7" id="KW-0630">Potassium</keyword>
<evidence type="ECO:0000256" key="2">
    <source>
        <dbReference type="ARBA" id="ARBA00006920"/>
    </source>
</evidence>
<evidence type="ECO:0000256" key="6">
    <source>
        <dbReference type="ARBA" id="ARBA00022826"/>
    </source>
</evidence>
<evidence type="ECO:0000256" key="7">
    <source>
        <dbReference type="ARBA" id="ARBA00022958"/>
    </source>
</evidence>
<protein>
    <submittedName>
        <fullName evidence="14">Uncharacterized membrane protein</fullName>
    </submittedName>
</protein>
<accession>A0A1H6DQP3</accession>
<keyword evidence="11" id="KW-0407">Ion channel</keyword>
<evidence type="ECO:0000256" key="13">
    <source>
        <dbReference type="SAM" id="Phobius"/>
    </source>
</evidence>
<dbReference type="EMBL" id="FNVU01000018">
    <property type="protein sequence ID" value="SEG87550.1"/>
    <property type="molecule type" value="Genomic_DNA"/>
</dbReference>
<comment type="catalytic activity">
    <reaction evidence="12">
        <text>K(+)(in) = K(+)(out)</text>
        <dbReference type="Rhea" id="RHEA:29463"/>
        <dbReference type="ChEBI" id="CHEBI:29103"/>
    </reaction>
</comment>
<feature type="transmembrane region" description="Helical" evidence="13">
    <location>
        <begin position="12"/>
        <end position="34"/>
    </location>
</feature>
<dbReference type="Pfam" id="PF06736">
    <property type="entry name" value="TMEM175"/>
    <property type="match status" value="1"/>
</dbReference>
<evidence type="ECO:0000256" key="1">
    <source>
        <dbReference type="ARBA" id="ARBA00004141"/>
    </source>
</evidence>
<sequence length="205" mass="22066">MGEHDAAGDPGRLLALSDGVFAIAVTLLVLDVGVRDGLDPAGFRRALRQTVPELLAYALSFTVIAAMWRDHRRIFAGVRRVDEVVIRLTVVGLGLVALMPFPTTLLADYGGRPQAVLIYSGAVVAVDAVHLWLLRYLASRPGMLAAPRPKAETRLLTADLTLTIAVFVLSMGLAYVSPTAAKWCWLLLVAVRLGLRWARGGRSAA</sequence>
<organism evidence="14 15">
    <name type="scientific">Actinacidiphila yanglinensis</name>
    <dbReference type="NCBI Taxonomy" id="310779"/>
    <lineage>
        <taxon>Bacteria</taxon>
        <taxon>Bacillati</taxon>
        <taxon>Actinomycetota</taxon>
        <taxon>Actinomycetes</taxon>
        <taxon>Kitasatosporales</taxon>
        <taxon>Streptomycetaceae</taxon>
        <taxon>Actinacidiphila</taxon>
    </lineage>
</organism>
<reference evidence="14 15" key="1">
    <citation type="submission" date="2016-10" db="EMBL/GenBank/DDBJ databases">
        <authorList>
            <person name="de Groot N.N."/>
        </authorList>
    </citation>
    <scope>NUCLEOTIDE SEQUENCE [LARGE SCALE GENOMIC DNA]</scope>
    <source>
        <strain evidence="14 15">CGMCC 4.2023</strain>
    </source>
</reference>
<feature type="transmembrane region" description="Helical" evidence="13">
    <location>
        <begin position="115"/>
        <end position="134"/>
    </location>
</feature>
<keyword evidence="6" id="KW-0631">Potassium channel</keyword>
<evidence type="ECO:0000313" key="15">
    <source>
        <dbReference type="Proteomes" id="UP000236754"/>
    </source>
</evidence>
<gene>
    <name evidence="14" type="ORF">SAMN05216223_118116</name>
</gene>
<feature type="transmembrane region" description="Helical" evidence="13">
    <location>
        <begin position="84"/>
        <end position="103"/>
    </location>
</feature>
<evidence type="ECO:0000256" key="11">
    <source>
        <dbReference type="ARBA" id="ARBA00023303"/>
    </source>
</evidence>